<proteinExistence type="inferred from homology"/>
<dbReference type="SUPFAM" id="SSF52833">
    <property type="entry name" value="Thioredoxin-like"/>
    <property type="match status" value="1"/>
</dbReference>
<feature type="domain" description="Thioredoxin" evidence="7">
    <location>
        <begin position="47"/>
        <end position="249"/>
    </location>
</feature>
<keyword evidence="4" id="KW-1015">Disulfide bond</keyword>
<dbReference type="Proteomes" id="UP000627538">
    <property type="component" value="Unassembled WGS sequence"/>
</dbReference>
<protein>
    <submittedName>
        <fullName evidence="8">Thioredoxin domain-containing protein</fullName>
    </submittedName>
</protein>
<dbReference type="GO" id="GO:0016491">
    <property type="term" value="F:oxidoreductase activity"/>
    <property type="evidence" value="ECO:0007669"/>
    <property type="project" value="UniProtKB-KW"/>
</dbReference>
<evidence type="ECO:0000259" key="7">
    <source>
        <dbReference type="PROSITE" id="PS51352"/>
    </source>
</evidence>
<dbReference type="PANTHER" id="PTHR13887:SF14">
    <property type="entry name" value="DISULFIDE BOND FORMATION PROTEIN D"/>
    <property type="match status" value="1"/>
</dbReference>
<evidence type="ECO:0000256" key="5">
    <source>
        <dbReference type="ARBA" id="ARBA00023284"/>
    </source>
</evidence>
<dbReference type="AlphaFoldDB" id="A0A8I0GCS3"/>
<keyword evidence="2" id="KW-0732">Signal</keyword>
<comment type="similarity">
    <text evidence="1">Belongs to the thioredoxin family. DsbA subfamily.</text>
</comment>
<evidence type="ECO:0000313" key="8">
    <source>
        <dbReference type="EMBL" id="MBD3689621.1"/>
    </source>
</evidence>
<gene>
    <name evidence="8" type="ORF">H8R10_05195</name>
</gene>
<evidence type="ECO:0000256" key="1">
    <source>
        <dbReference type="ARBA" id="ARBA00005791"/>
    </source>
</evidence>
<dbReference type="Gene3D" id="3.40.30.10">
    <property type="entry name" value="Glutaredoxin"/>
    <property type="match status" value="1"/>
</dbReference>
<sequence length="252" mass="26956">MAASASSRRIVLAVLALVVVVCVAVAVVSLVRSSNSASDTPTAASDTTTTPAAPSQAAARQSGAAAQAIASITRNDPADPRARGDINAPVVMIELSDYSCPMCAAYYAKVMPRLEPLIDDGTLRIEFHDMPIFDSPYNSTIGALGGIAAGEQGKFWEYLDRAEQRSLSDHPTWTPELALEIAREAGVPDVDAFRRKLNDADALAQLHTDLATFQSWGITGTPAFFINDRYIMGAQDPQVFLDTIEAAKNDKR</sequence>
<dbReference type="InterPro" id="IPR036249">
    <property type="entry name" value="Thioredoxin-like_sf"/>
</dbReference>
<dbReference type="InterPro" id="IPR013766">
    <property type="entry name" value="Thioredoxin_domain"/>
</dbReference>
<dbReference type="InterPro" id="IPR012336">
    <property type="entry name" value="Thioredoxin-like_fold"/>
</dbReference>
<evidence type="ECO:0000256" key="3">
    <source>
        <dbReference type="ARBA" id="ARBA00023002"/>
    </source>
</evidence>
<evidence type="ECO:0000256" key="2">
    <source>
        <dbReference type="ARBA" id="ARBA00022729"/>
    </source>
</evidence>
<dbReference type="PROSITE" id="PS51352">
    <property type="entry name" value="THIOREDOXIN_2"/>
    <property type="match status" value="1"/>
</dbReference>
<dbReference type="EMBL" id="JACRUO010000001">
    <property type="protein sequence ID" value="MBD3689621.1"/>
    <property type="molecule type" value="Genomic_DNA"/>
</dbReference>
<evidence type="ECO:0000313" key="9">
    <source>
        <dbReference type="Proteomes" id="UP000627538"/>
    </source>
</evidence>
<keyword evidence="9" id="KW-1185">Reference proteome</keyword>
<keyword evidence="3" id="KW-0560">Oxidoreductase</keyword>
<name>A0A8I0GCS3_9ACTO</name>
<dbReference type="PANTHER" id="PTHR13887">
    <property type="entry name" value="GLUTATHIONE S-TRANSFERASE KAPPA"/>
    <property type="match status" value="1"/>
</dbReference>
<keyword evidence="5" id="KW-0676">Redox-active center</keyword>
<accession>A0A8I0GCS3</accession>
<evidence type="ECO:0000256" key="6">
    <source>
        <dbReference type="SAM" id="MobiDB-lite"/>
    </source>
</evidence>
<evidence type="ECO:0000256" key="4">
    <source>
        <dbReference type="ARBA" id="ARBA00023157"/>
    </source>
</evidence>
<dbReference type="Pfam" id="PF13462">
    <property type="entry name" value="Thioredoxin_4"/>
    <property type="match status" value="1"/>
</dbReference>
<feature type="region of interest" description="Disordered" evidence="6">
    <location>
        <begin position="36"/>
        <end position="58"/>
    </location>
</feature>
<comment type="caution">
    <text evidence="8">The sequence shown here is derived from an EMBL/GenBank/DDBJ whole genome shotgun (WGS) entry which is preliminary data.</text>
</comment>
<reference evidence="8 9" key="1">
    <citation type="submission" date="2020-08" db="EMBL/GenBank/DDBJ databases">
        <title>Winkia gen. nov., sp. nov., isolated from faeces of the Anser albifrons in China.</title>
        <authorList>
            <person name="Liu Q."/>
        </authorList>
    </citation>
    <scope>NUCLEOTIDE SEQUENCE [LARGE SCALE GENOMIC DNA]</scope>
    <source>
        <strain evidence="8 9">C62</strain>
    </source>
</reference>
<dbReference type="RefSeq" id="WP_191071655.1">
    <property type="nucleotide sequence ID" value="NZ_CP060506.1"/>
</dbReference>
<organism evidence="8 9">
    <name type="scientific">Nanchangia anserum</name>
    <dbReference type="NCBI Taxonomy" id="2692125"/>
    <lineage>
        <taxon>Bacteria</taxon>
        <taxon>Bacillati</taxon>
        <taxon>Actinomycetota</taxon>
        <taxon>Actinomycetes</taxon>
        <taxon>Actinomycetales</taxon>
        <taxon>Actinomycetaceae</taxon>
        <taxon>Nanchangia</taxon>
    </lineage>
</organism>